<dbReference type="Proteomes" id="UP000028725">
    <property type="component" value="Unassembled WGS sequence"/>
</dbReference>
<proteinExistence type="predicted"/>
<comment type="caution">
    <text evidence="2">The sequence shown here is derived from an EMBL/GenBank/DDBJ whole genome shotgun (WGS) entry which is preliminary data.</text>
</comment>
<dbReference type="InterPro" id="IPR016024">
    <property type="entry name" value="ARM-type_fold"/>
</dbReference>
<dbReference type="AlphaFoldDB" id="A0A085W538"/>
<evidence type="ECO:0000313" key="3">
    <source>
        <dbReference type="Proteomes" id="UP000028725"/>
    </source>
</evidence>
<dbReference type="Gene3D" id="1.25.10.10">
    <property type="entry name" value="Leucine-rich Repeat Variant"/>
    <property type="match status" value="1"/>
</dbReference>
<sequence>MSTGTPMTRTLCFRTGTLLLALTLCPLLPGTAAAQVIAPGPALQGESCSVAGLMDSIRHGLKSNSEAYKKYLRTLLRESAVTLPDQELRAAFERETDPVMAEHLAAAMVARTERGADPEAIKAVAKRALEEHDPALRSAAVRSMRRTSALESTDGAYEKLVRDASPEVRQEAATNIVEDIQEVYSGYHGVASDAAVSAAAAATDPKVTAKILGNMDTQMISAGSAGKIQSLLRSDDAEVRRAAALALGGVPAEQMANARQSVLAMYRDEQDASVRKALLQSIAQLGFFGAIPELQRLRSTDPSLAPEIDAWIRVLSLDLQEWNLILREKQRLQQVP</sequence>
<dbReference type="PATRIC" id="fig|394096.3.peg.7650"/>
<keyword evidence="1" id="KW-0732">Signal</keyword>
<dbReference type="EMBL" id="JMCB01000020">
    <property type="protein sequence ID" value="KFE62801.1"/>
    <property type="molecule type" value="Genomic_DNA"/>
</dbReference>
<evidence type="ECO:0000313" key="2">
    <source>
        <dbReference type="EMBL" id="KFE62801.1"/>
    </source>
</evidence>
<protein>
    <recommendedName>
        <fullName evidence="4">HEAT repeat domain-containing protein</fullName>
    </recommendedName>
</protein>
<feature type="signal peptide" evidence="1">
    <location>
        <begin position="1"/>
        <end position="34"/>
    </location>
</feature>
<keyword evidence="3" id="KW-1185">Reference proteome</keyword>
<dbReference type="SUPFAM" id="SSF48371">
    <property type="entry name" value="ARM repeat"/>
    <property type="match status" value="1"/>
</dbReference>
<dbReference type="Pfam" id="PF13646">
    <property type="entry name" value="HEAT_2"/>
    <property type="match status" value="1"/>
</dbReference>
<dbReference type="STRING" id="394096.DB31_3915"/>
<reference evidence="2 3" key="1">
    <citation type="submission" date="2014-04" db="EMBL/GenBank/DDBJ databases">
        <title>Genome assembly of Hyalangium minutum DSM 14724.</title>
        <authorList>
            <person name="Sharma G."/>
            <person name="Subramanian S."/>
        </authorList>
    </citation>
    <scope>NUCLEOTIDE SEQUENCE [LARGE SCALE GENOMIC DNA]</scope>
    <source>
        <strain evidence="2 3">DSM 14724</strain>
    </source>
</reference>
<feature type="chain" id="PRO_5001799545" description="HEAT repeat domain-containing protein" evidence="1">
    <location>
        <begin position="35"/>
        <end position="336"/>
    </location>
</feature>
<evidence type="ECO:0000256" key="1">
    <source>
        <dbReference type="SAM" id="SignalP"/>
    </source>
</evidence>
<dbReference type="InterPro" id="IPR011989">
    <property type="entry name" value="ARM-like"/>
</dbReference>
<name>A0A085W538_9BACT</name>
<organism evidence="2 3">
    <name type="scientific">Hyalangium minutum</name>
    <dbReference type="NCBI Taxonomy" id="394096"/>
    <lineage>
        <taxon>Bacteria</taxon>
        <taxon>Pseudomonadati</taxon>
        <taxon>Myxococcota</taxon>
        <taxon>Myxococcia</taxon>
        <taxon>Myxococcales</taxon>
        <taxon>Cystobacterineae</taxon>
        <taxon>Archangiaceae</taxon>
        <taxon>Hyalangium</taxon>
    </lineage>
</organism>
<accession>A0A085W538</accession>
<gene>
    <name evidence="2" type="ORF">DB31_3915</name>
</gene>
<evidence type="ECO:0008006" key="4">
    <source>
        <dbReference type="Google" id="ProtNLM"/>
    </source>
</evidence>